<name>A0A7S4A3S0_9STRA</name>
<gene>
    <name evidence="1" type="ORF">PCAL00307_LOCUS18112</name>
    <name evidence="2" type="ORF">PECAL_3P01510</name>
</gene>
<evidence type="ECO:0000313" key="2">
    <source>
        <dbReference type="EMBL" id="CAH0370275.1"/>
    </source>
</evidence>
<dbReference type="Proteomes" id="UP000789595">
    <property type="component" value="Unassembled WGS sequence"/>
</dbReference>
<sequence length="278" mass="31049">MPRTRAQRRAAQGPLGGLDDDALRRVLTFLSVADSRRIAGGASKALRGVATSNELTRLRGSESYVLRGSDHGVVHALATALGTQPWRRVSFTYHACMVAPHFEQITNAAMPPSRLRIIPQRRLLDAPVVHLREDRVFPFQVVDRDSHEDLITIGECCVLSGTLVEFQLPFQLQLSSFRLAHGSCSVRNFGDWVFEAFDGERWHVLYECGASPWVEIPFGFDGPAKCFDVDGTAVASSRFRLRMLDVVAEHGDHDIEALRCLHIRDFELFGTVLPPWSV</sequence>
<protein>
    <recommendedName>
        <fullName evidence="4">F-box domain-containing protein</fullName>
    </recommendedName>
</protein>
<accession>A0A7S4A3S0</accession>
<dbReference type="EMBL" id="HBIW01021008">
    <property type="protein sequence ID" value="CAE0702667.1"/>
    <property type="molecule type" value="Transcribed_RNA"/>
</dbReference>
<reference evidence="2" key="2">
    <citation type="submission" date="2021-11" db="EMBL/GenBank/DDBJ databases">
        <authorList>
            <consortium name="Genoscope - CEA"/>
            <person name="William W."/>
        </authorList>
    </citation>
    <scope>NUCLEOTIDE SEQUENCE</scope>
</reference>
<evidence type="ECO:0000313" key="1">
    <source>
        <dbReference type="EMBL" id="CAE0702667.1"/>
    </source>
</evidence>
<keyword evidence="3" id="KW-1185">Reference proteome</keyword>
<evidence type="ECO:0000313" key="3">
    <source>
        <dbReference type="Proteomes" id="UP000789595"/>
    </source>
</evidence>
<organism evidence="1">
    <name type="scientific">Pelagomonas calceolata</name>
    <dbReference type="NCBI Taxonomy" id="35677"/>
    <lineage>
        <taxon>Eukaryota</taxon>
        <taxon>Sar</taxon>
        <taxon>Stramenopiles</taxon>
        <taxon>Ochrophyta</taxon>
        <taxon>Pelagophyceae</taxon>
        <taxon>Pelagomonadales</taxon>
        <taxon>Pelagomonadaceae</taxon>
        <taxon>Pelagomonas</taxon>
    </lineage>
</organism>
<dbReference type="EMBL" id="CAKKNE010000003">
    <property type="protein sequence ID" value="CAH0370275.1"/>
    <property type="molecule type" value="Genomic_DNA"/>
</dbReference>
<proteinExistence type="predicted"/>
<dbReference type="AlphaFoldDB" id="A0A7S4A3S0"/>
<evidence type="ECO:0008006" key="4">
    <source>
        <dbReference type="Google" id="ProtNLM"/>
    </source>
</evidence>
<reference evidence="1" key="1">
    <citation type="submission" date="2021-01" db="EMBL/GenBank/DDBJ databases">
        <authorList>
            <person name="Corre E."/>
            <person name="Pelletier E."/>
            <person name="Niang G."/>
            <person name="Scheremetjew M."/>
            <person name="Finn R."/>
            <person name="Kale V."/>
            <person name="Holt S."/>
            <person name="Cochrane G."/>
            <person name="Meng A."/>
            <person name="Brown T."/>
            <person name="Cohen L."/>
        </authorList>
    </citation>
    <scope>NUCLEOTIDE SEQUENCE</scope>
    <source>
        <strain evidence="1">CCMP1756</strain>
    </source>
</reference>